<dbReference type="KEGG" id="uli:ETAA1_41500"/>
<dbReference type="RefSeq" id="WP_145241684.1">
    <property type="nucleotide sequence ID" value="NZ_CP036273.1"/>
</dbReference>
<reference evidence="5 6" key="1">
    <citation type="submission" date="2019-02" db="EMBL/GenBank/DDBJ databases">
        <title>Deep-cultivation of Planctomycetes and their phenomic and genomic characterization uncovers novel biology.</title>
        <authorList>
            <person name="Wiegand S."/>
            <person name="Jogler M."/>
            <person name="Boedeker C."/>
            <person name="Pinto D."/>
            <person name="Vollmers J."/>
            <person name="Rivas-Marin E."/>
            <person name="Kohn T."/>
            <person name="Peeters S.H."/>
            <person name="Heuer A."/>
            <person name="Rast P."/>
            <person name="Oberbeckmann S."/>
            <person name="Bunk B."/>
            <person name="Jeske O."/>
            <person name="Meyerdierks A."/>
            <person name="Storesund J.E."/>
            <person name="Kallscheuer N."/>
            <person name="Luecker S."/>
            <person name="Lage O.M."/>
            <person name="Pohl T."/>
            <person name="Merkel B.J."/>
            <person name="Hornburger P."/>
            <person name="Mueller R.-W."/>
            <person name="Bruemmer F."/>
            <person name="Labrenz M."/>
            <person name="Spormann A.M."/>
            <person name="Op den Camp H."/>
            <person name="Overmann J."/>
            <person name="Amann R."/>
            <person name="Jetten M.S.M."/>
            <person name="Mascher T."/>
            <person name="Medema M.H."/>
            <person name="Devos D.P."/>
            <person name="Kaster A.-K."/>
            <person name="Ovreas L."/>
            <person name="Rohde M."/>
            <person name="Galperin M.Y."/>
            <person name="Jogler C."/>
        </authorList>
    </citation>
    <scope>NUCLEOTIDE SEQUENCE [LARGE SCALE GENOMIC DNA]</scope>
    <source>
        <strain evidence="5 6">ETA_A1</strain>
    </source>
</reference>
<dbReference type="GO" id="GO:0046872">
    <property type="term" value="F:metal ion binding"/>
    <property type="evidence" value="ECO:0007669"/>
    <property type="project" value="UniProtKB-KW"/>
</dbReference>
<name>A0A517XXF7_9BACT</name>
<evidence type="ECO:0000256" key="2">
    <source>
        <dbReference type="ARBA" id="ARBA00023004"/>
    </source>
</evidence>
<dbReference type="Proteomes" id="UP000319576">
    <property type="component" value="Chromosome"/>
</dbReference>
<dbReference type="OrthoDB" id="9794178at2"/>
<evidence type="ECO:0000256" key="1">
    <source>
        <dbReference type="ARBA" id="ARBA00022723"/>
    </source>
</evidence>
<feature type="domain" description="Gamma-butyrobetaine hydroxylase-like N-terminal" evidence="4">
    <location>
        <begin position="10"/>
        <end position="99"/>
    </location>
</feature>
<gene>
    <name evidence="5" type="ORF">ETAA1_41500</name>
</gene>
<dbReference type="PANTHER" id="PTHR35303:SF5">
    <property type="entry name" value="OS02G0197800 PROTEIN"/>
    <property type="match status" value="1"/>
</dbReference>
<dbReference type="EMBL" id="CP036273">
    <property type="protein sequence ID" value="QDU22174.1"/>
    <property type="molecule type" value="Genomic_DNA"/>
</dbReference>
<proteinExistence type="predicted"/>
<dbReference type="Pfam" id="PF06155">
    <property type="entry name" value="GBBH-like_N"/>
    <property type="match status" value="1"/>
</dbReference>
<dbReference type="InterPro" id="IPR038492">
    <property type="entry name" value="GBBH-like_N_sf"/>
</dbReference>
<evidence type="ECO:0000313" key="6">
    <source>
        <dbReference type="Proteomes" id="UP000319576"/>
    </source>
</evidence>
<feature type="region of interest" description="Disordered" evidence="3">
    <location>
        <begin position="49"/>
        <end position="72"/>
    </location>
</feature>
<keyword evidence="6" id="KW-1185">Reference proteome</keyword>
<accession>A0A517XXF7</accession>
<protein>
    <recommendedName>
        <fullName evidence="4">Gamma-butyrobetaine hydroxylase-like N-terminal domain-containing protein</fullName>
    </recommendedName>
</protein>
<evidence type="ECO:0000256" key="3">
    <source>
        <dbReference type="SAM" id="MobiDB-lite"/>
    </source>
</evidence>
<sequence length="108" mass="11774">MATAASPTALRREGDGLRIDWADGASTFTAWRTLRKACPCAACTEDGKKPPDPFRVLTPQEAAAGPPAPTAMRPVGRYAYQIEWNDGHDTGIYPLELLRRLGEMTNSQ</sequence>
<keyword evidence="1" id="KW-0479">Metal-binding</keyword>
<evidence type="ECO:0000259" key="4">
    <source>
        <dbReference type="Pfam" id="PF06155"/>
    </source>
</evidence>
<evidence type="ECO:0000313" key="5">
    <source>
        <dbReference type="EMBL" id="QDU22174.1"/>
    </source>
</evidence>
<dbReference type="AlphaFoldDB" id="A0A517XXF7"/>
<organism evidence="5 6">
    <name type="scientific">Urbifossiella limnaea</name>
    <dbReference type="NCBI Taxonomy" id="2528023"/>
    <lineage>
        <taxon>Bacteria</taxon>
        <taxon>Pseudomonadati</taxon>
        <taxon>Planctomycetota</taxon>
        <taxon>Planctomycetia</taxon>
        <taxon>Gemmatales</taxon>
        <taxon>Gemmataceae</taxon>
        <taxon>Urbifossiella</taxon>
    </lineage>
</organism>
<keyword evidence="2" id="KW-0408">Iron</keyword>
<dbReference type="Gene3D" id="3.30.2020.30">
    <property type="match status" value="1"/>
</dbReference>
<dbReference type="PANTHER" id="PTHR35303">
    <property type="entry name" value="OS02G0197800 PROTEIN"/>
    <property type="match status" value="1"/>
</dbReference>
<dbReference type="InterPro" id="IPR010376">
    <property type="entry name" value="GBBH-like_N"/>
</dbReference>